<reference evidence="1 2" key="1">
    <citation type="submission" date="2023-03" db="EMBL/GenBank/DDBJ databases">
        <title>High recombination rates correlate with genetic variation in Cardiocondyla obscurior ants.</title>
        <authorList>
            <person name="Errbii M."/>
        </authorList>
    </citation>
    <scope>NUCLEOTIDE SEQUENCE [LARGE SCALE GENOMIC DNA]</scope>
    <source>
        <strain evidence="1">Alpha-2009</strain>
        <tissue evidence="1">Whole body</tissue>
    </source>
</reference>
<dbReference type="AlphaFoldDB" id="A0AAW2FQR8"/>
<accession>A0AAW2FQR8</accession>
<evidence type="ECO:0000313" key="2">
    <source>
        <dbReference type="Proteomes" id="UP001430953"/>
    </source>
</evidence>
<organism evidence="1 2">
    <name type="scientific">Cardiocondyla obscurior</name>
    <dbReference type="NCBI Taxonomy" id="286306"/>
    <lineage>
        <taxon>Eukaryota</taxon>
        <taxon>Metazoa</taxon>
        <taxon>Ecdysozoa</taxon>
        <taxon>Arthropoda</taxon>
        <taxon>Hexapoda</taxon>
        <taxon>Insecta</taxon>
        <taxon>Pterygota</taxon>
        <taxon>Neoptera</taxon>
        <taxon>Endopterygota</taxon>
        <taxon>Hymenoptera</taxon>
        <taxon>Apocrita</taxon>
        <taxon>Aculeata</taxon>
        <taxon>Formicoidea</taxon>
        <taxon>Formicidae</taxon>
        <taxon>Myrmicinae</taxon>
        <taxon>Cardiocondyla</taxon>
    </lineage>
</organism>
<keyword evidence="2" id="KW-1185">Reference proteome</keyword>
<sequence length="97" mass="10828">MMCEHINDLIYCKLSQGNSLEDQPLTSDKNKRGILLDKLIVTAQSKDKVGIELQLISVAVLVSKASSQAFFLQILQVIVQIRKAVNLANTKIKYLKV</sequence>
<protein>
    <submittedName>
        <fullName evidence="1">Uncharacterized protein</fullName>
    </submittedName>
</protein>
<gene>
    <name evidence="1" type="ORF">PUN28_008778</name>
</gene>
<dbReference type="EMBL" id="JADYXP020000008">
    <property type="protein sequence ID" value="KAL0117623.1"/>
    <property type="molecule type" value="Genomic_DNA"/>
</dbReference>
<name>A0AAW2FQR8_9HYME</name>
<evidence type="ECO:0000313" key="1">
    <source>
        <dbReference type="EMBL" id="KAL0117623.1"/>
    </source>
</evidence>
<dbReference type="Proteomes" id="UP001430953">
    <property type="component" value="Unassembled WGS sequence"/>
</dbReference>
<proteinExistence type="predicted"/>
<comment type="caution">
    <text evidence="1">The sequence shown here is derived from an EMBL/GenBank/DDBJ whole genome shotgun (WGS) entry which is preliminary data.</text>
</comment>